<dbReference type="PANTHER" id="PTHR46734:SF1">
    <property type="entry name" value="TELOMERIC REPEAT-BINDING FACTOR 1"/>
    <property type="match status" value="1"/>
</dbReference>
<dbReference type="Gramene" id="KMS94441">
    <property type="protein sequence ID" value="KMS94441"/>
    <property type="gene ID" value="BVRB_021390"/>
</dbReference>
<feature type="compositionally biased region" description="Acidic residues" evidence="2">
    <location>
        <begin position="131"/>
        <end position="149"/>
    </location>
</feature>
<reference evidence="4 5" key="1">
    <citation type="journal article" date="2014" name="Nature">
        <title>The genome of the recently domesticated crop plant sugar beet (Beta vulgaris).</title>
        <authorList>
            <person name="Dohm J.C."/>
            <person name="Minoche A.E."/>
            <person name="Holtgrawe D."/>
            <person name="Capella-Gutierrez S."/>
            <person name="Zakrzewski F."/>
            <person name="Tafer H."/>
            <person name="Rupp O."/>
            <person name="Sorensen T.R."/>
            <person name="Stracke R."/>
            <person name="Reinhardt R."/>
            <person name="Goesmann A."/>
            <person name="Kraft T."/>
            <person name="Schulz B."/>
            <person name="Stadler P.F."/>
            <person name="Schmidt T."/>
            <person name="Gabaldon T."/>
            <person name="Lehrach H."/>
            <person name="Weisshaar B."/>
            <person name="Himmelbauer H."/>
        </authorList>
    </citation>
    <scope>NUCLEOTIDE SEQUENCE [LARGE SCALE GENOMIC DNA]</scope>
    <source>
        <tissue evidence="4">Taproot</tissue>
    </source>
</reference>
<dbReference type="AlphaFoldDB" id="A0A0J8B0D0"/>
<protein>
    <recommendedName>
        <fullName evidence="3">Myb-like domain-containing protein</fullName>
    </recommendedName>
</protein>
<dbReference type="InterPro" id="IPR009057">
    <property type="entry name" value="Homeodomain-like_sf"/>
</dbReference>
<feature type="non-terminal residue" evidence="4">
    <location>
        <position position="149"/>
    </location>
</feature>
<dbReference type="OrthoDB" id="10419610at2759"/>
<evidence type="ECO:0000256" key="2">
    <source>
        <dbReference type="SAM" id="MobiDB-lite"/>
    </source>
</evidence>
<feature type="compositionally biased region" description="Basic and acidic residues" evidence="2">
    <location>
        <begin position="108"/>
        <end position="130"/>
    </location>
</feature>
<feature type="domain" description="Myb-like" evidence="3">
    <location>
        <begin position="70"/>
        <end position="130"/>
    </location>
</feature>
<dbReference type="EMBL" id="KQ093342">
    <property type="protein sequence ID" value="KMS94441.1"/>
    <property type="molecule type" value="Genomic_DNA"/>
</dbReference>
<dbReference type="CDD" id="cd00167">
    <property type="entry name" value="SANT"/>
    <property type="match status" value="1"/>
</dbReference>
<accession>A0A0J8B0D0</accession>
<evidence type="ECO:0000313" key="4">
    <source>
        <dbReference type="EMBL" id="KMS94441.1"/>
    </source>
</evidence>
<proteinExistence type="predicted"/>
<evidence type="ECO:0000259" key="3">
    <source>
        <dbReference type="SMART" id="SM00717"/>
    </source>
</evidence>
<dbReference type="Gene3D" id="1.10.10.60">
    <property type="entry name" value="Homeodomain-like"/>
    <property type="match status" value="2"/>
</dbReference>
<gene>
    <name evidence="4" type="ORF">BVRB_021390</name>
</gene>
<feature type="domain" description="Myb-like" evidence="3">
    <location>
        <begin position="17"/>
        <end position="67"/>
    </location>
</feature>
<name>A0A0J8B0D0_BETVV</name>
<organism evidence="4 5">
    <name type="scientific">Beta vulgaris subsp. vulgaris</name>
    <name type="common">Beet</name>
    <dbReference type="NCBI Taxonomy" id="3555"/>
    <lineage>
        <taxon>Eukaryota</taxon>
        <taxon>Viridiplantae</taxon>
        <taxon>Streptophyta</taxon>
        <taxon>Embryophyta</taxon>
        <taxon>Tracheophyta</taxon>
        <taxon>Spermatophyta</taxon>
        <taxon>Magnoliopsida</taxon>
        <taxon>eudicotyledons</taxon>
        <taxon>Gunneridae</taxon>
        <taxon>Pentapetalae</taxon>
        <taxon>Caryophyllales</taxon>
        <taxon>Chenopodiaceae</taxon>
        <taxon>Betoideae</taxon>
        <taxon>Beta</taxon>
    </lineage>
</organism>
<dbReference type="InterPro" id="IPR052450">
    <property type="entry name" value="TRBD-Containing_Protein"/>
</dbReference>
<feature type="region of interest" description="Disordered" evidence="2">
    <location>
        <begin position="103"/>
        <end position="149"/>
    </location>
</feature>
<sequence>MDSSATTYSSSDQLKGGRLRWTARDVMNLMMGVSKYGHAWSTIIKQYDFRGRNAKAISDKFYSIAGKGDRRSVYSKEEEERLIQGVKRFGCRSWRKIRELTDEDLAEDQVHPGKRSRLDVEDQYDYHSDRDEDMESEGEMENDNEDRQQ</sequence>
<evidence type="ECO:0000313" key="5">
    <source>
        <dbReference type="Proteomes" id="UP000035740"/>
    </source>
</evidence>
<dbReference type="SUPFAM" id="SSF46689">
    <property type="entry name" value="Homeodomain-like"/>
    <property type="match status" value="2"/>
</dbReference>
<dbReference type="InterPro" id="IPR001005">
    <property type="entry name" value="SANT/Myb"/>
</dbReference>
<keyword evidence="5" id="KW-1185">Reference proteome</keyword>
<keyword evidence="1" id="KW-0539">Nucleus</keyword>
<dbReference type="Proteomes" id="UP000035740">
    <property type="component" value="Unassembled WGS sequence"/>
</dbReference>
<evidence type="ECO:0000256" key="1">
    <source>
        <dbReference type="ARBA" id="ARBA00023242"/>
    </source>
</evidence>
<dbReference type="PANTHER" id="PTHR46734">
    <property type="entry name" value="TELOMERIC REPEAT-BINDING FACTOR 1 TERF1"/>
    <property type="match status" value="1"/>
</dbReference>
<dbReference type="SMART" id="SM00717">
    <property type="entry name" value="SANT"/>
    <property type="match status" value="2"/>
</dbReference>